<organism evidence="1 2">
    <name type="scientific">Anisodus tanguticus</name>
    <dbReference type="NCBI Taxonomy" id="243964"/>
    <lineage>
        <taxon>Eukaryota</taxon>
        <taxon>Viridiplantae</taxon>
        <taxon>Streptophyta</taxon>
        <taxon>Embryophyta</taxon>
        <taxon>Tracheophyta</taxon>
        <taxon>Spermatophyta</taxon>
        <taxon>Magnoliopsida</taxon>
        <taxon>eudicotyledons</taxon>
        <taxon>Gunneridae</taxon>
        <taxon>Pentapetalae</taxon>
        <taxon>asterids</taxon>
        <taxon>lamiids</taxon>
        <taxon>Solanales</taxon>
        <taxon>Solanaceae</taxon>
        <taxon>Solanoideae</taxon>
        <taxon>Hyoscyameae</taxon>
        <taxon>Anisodus</taxon>
    </lineage>
</organism>
<reference evidence="1" key="1">
    <citation type="submission" date="2023-12" db="EMBL/GenBank/DDBJ databases">
        <title>Genome assembly of Anisodus tanguticus.</title>
        <authorList>
            <person name="Wang Y.-J."/>
        </authorList>
    </citation>
    <scope>NUCLEOTIDE SEQUENCE</scope>
    <source>
        <strain evidence="1">KB-2021</strain>
        <tissue evidence="1">Leaf</tissue>
    </source>
</reference>
<dbReference type="Proteomes" id="UP001291623">
    <property type="component" value="Unassembled WGS sequence"/>
</dbReference>
<keyword evidence="2" id="KW-1185">Reference proteome</keyword>
<evidence type="ECO:0000313" key="1">
    <source>
        <dbReference type="EMBL" id="KAK4368492.1"/>
    </source>
</evidence>
<accession>A0AAE1SFG3</accession>
<dbReference type="AlphaFoldDB" id="A0AAE1SFG3"/>
<evidence type="ECO:0000313" key="2">
    <source>
        <dbReference type="Proteomes" id="UP001291623"/>
    </source>
</evidence>
<gene>
    <name evidence="1" type="ORF">RND71_012284</name>
</gene>
<comment type="caution">
    <text evidence="1">The sequence shown here is derived from an EMBL/GenBank/DDBJ whole genome shotgun (WGS) entry which is preliminary data.</text>
</comment>
<dbReference type="EMBL" id="JAVYJV010000006">
    <property type="protein sequence ID" value="KAK4368492.1"/>
    <property type="molecule type" value="Genomic_DNA"/>
</dbReference>
<proteinExistence type="predicted"/>
<name>A0AAE1SFG3_9SOLA</name>
<protein>
    <submittedName>
        <fullName evidence="1">Uncharacterized protein</fullName>
    </submittedName>
</protein>
<sequence length="119" mass="13169">MNDCSSICALSRFDALPSPCLTVSAILGHFRRTNSSKECRSIMKASVQSRSTFSDFVILRPFNSGSKIVSSCSFTLPLSLLLMVSTRFGISFTFNSSSLPRLRAVITENRFLSLQQFSI</sequence>